<proteinExistence type="predicted"/>
<keyword evidence="2" id="KW-1185">Reference proteome</keyword>
<gene>
    <name evidence="1" type="ORF">RCG21_18950</name>
</gene>
<dbReference type="AlphaFoldDB" id="A0AA90TDG2"/>
<dbReference type="RefSeq" id="WP_165976286.1">
    <property type="nucleotide sequence ID" value="NZ_JAVGVR010000001.1"/>
</dbReference>
<reference evidence="1" key="1">
    <citation type="submission" date="2023-08" db="EMBL/GenBank/DDBJ databases">
        <title>Nitrogen cycling bacteria in agricultural field soils.</title>
        <authorList>
            <person name="Jang J."/>
        </authorList>
    </citation>
    <scope>NUCLEOTIDE SEQUENCE</scope>
    <source>
        <strain evidence="1">PS3-36</strain>
    </source>
</reference>
<dbReference type="Proteomes" id="UP001178888">
    <property type="component" value="Unassembled WGS sequence"/>
</dbReference>
<evidence type="ECO:0000313" key="1">
    <source>
        <dbReference type="EMBL" id="MDQ6598407.1"/>
    </source>
</evidence>
<accession>A0AA90TDG2</accession>
<organism evidence="1 2">
    <name type="scientific">Bacillus salipaludis</name>
    <dbReference type="NCBI Taxonomy" id="2547811"/>
    <lineage>
        <taxon>Bacteria</taxon>
        <taxon>Bacillati</taxon>
        <taxon>Bacillota</taxon>
        <taxon>Bacilli</taxon>
        <taxon>Bacillales</taxon>
        <taxon>Bacillaceae</taxon>
        <taxon>Bacillus</taxon>
    </lineage>
</organism>
<protein>
    <submittedName>
        <fullName evidence="1">Uncharacterized protein</fullName>
    </submittedName>
</protein>
<evidence type="ECO:0000313" key="2">
    <source>
        <dbReference type="Proteomes" id="UP001178888"/>
    </source>
</evidence>
<name>A0AA90TDG2_9BACI</name>
<comment type="caution">
    <text evidence="1">The sequence shown here is derived from an EMBL/GenBank/DDBJ whole genome shotgun (WGS) entry which is preliminary data.</text>
</comment>
<sequence length="46" mass="5382">MDQQDLKYETADLDASMVEKIKSFEHELNQNAHDDIVVIAYQKKQT</sequence>
<dbReference type="EMBL" id="JAVGVR010000001">
    <property type="protein sequence ID" value="MDQ6598407.1"/>
    <property type="molecule type" value="Genomic_DNA"/>
</dbReference>